<evidence type="ECO:0000259" key="5">
    <source>
        <dbReference type="PROSITE" id="PS50106"/>
    </source>
</evidence>
<feature type="compositionally biased region" description="Basic residues" evidence="4">
    <location>
        <begin position="182"/>
        <end position="199"/>
    </location>
</feature>
<feature type="compositionally biased region" description="Low complexity" evidence="4">
    <location>
        <begin position="139"/>
        <end position="181"/>
    </location>
</feature>
<dbReference type="OrthoDB" id="6021951at2759"/>
<dbReference type="CDD" id="cd06737">
    <property type="entry name" value="PDZ1_harmonin"/>
    <property type="match status" value="1"/>
</dbReference>
<dbReference type="HOGENOM" id="CLU_350344_0_0_1"/>
<evidence type="ECO:0000313" key="7">
    <source>
        <dbReference type="Proteomes" id="UP000015104"/>
    </source>
</evidence>
<dbReference type="OMA" id="CKKLIPP"/>
<feature type="compositionally biased region" description="Low complexity" evidence="4">
    <location>
        <begin position="556"/>
        <end position="578"/>
    </location>
</feature>
<dbReference type="SUPFAM" id="SSF50156">
    <property type="entry name" value="PDZ domain-like"/>
    <property type="match status" value="2"/>
</dbReference>
<dbReference type="STRING" id="32264.T1KJJ9"/>
<reference evidence="7" key="1">
    <citation type="submission" date="2011-08" db="EMBL/GenBank/DDBJ databases">
        <authorList>
            <person name="Rombauts S."/>
        </authorList>
    </citation>
    <scope>NUCLEOTIDE SEQUENCE</scope>
    <source>
        <strain evidence="7">London</strain>
    </source>
</reference>
<feature type="region of interest" description="Disordered" evidence="4">
    <location>
        <begin position="687"/>
        <end position="718"/>
    </location>
</feature>
<protein>
    <recommendedName>
        <fullName evidence="5">PDZ domain-containing protein</fullName>
    </recommendedName>
</protein>
<dbReference type="SMART" id="SM00228">
    <property type="entry name" value="PDZ"/>
    <property type="match status" value="2"/>
</dbReference>
<feature type="compositionally biased region" description="Pro residues" evidence="4">
    <location>
        <begin position="200"/>
        <end position="210"/>
    </location>
</feature>
<feature type="domain" description="PDZ" evidence="5">
    <location>
        <begin position="21"/>
        <end position="91"/>
    </location>
</feature>
<organism evidence="6 7">
    <name type="scientific">Tetranychus urticae</name>
    <name type="common">Two-spotted spider mite</name>
    <dbReference type="NCBI Taxonomy" id="32264"/>
    <lineage>
        <taxon>Eukaryota</taxon>
        <taxon>Metazoa</taxon>
        <taxon>Ecdysozoa</taxon>
        <taxon>Arthropoda</taxon>
        <taxon>Chelicerata</taxon>
        <taxon>Arachnida</taxon>
        <taxon>Acari</taxon>
        <taxon>Acariformes</taxon>
        <taxon>Trombidiformes</taxon>
        <taxon>Prostigmata</taxon>
        <taxon>Eleutherengona</taxon>
        <taxon>Raphignathae</taxon>
        <taxon>Tetranychoidea</taxon>
        <taxon>Tetranychidae</taxon>
        <taxon>Tetranychus</taxon>
    </lineage>
</organism>
<dbReference type="eggNOG" id="KOG3528">
    <property type="taxonomic scope" value="Eukaryota"/>
</dbReference>
<dbReference type="AlphaFoldDB" id="T1KJJ9"/>
<evidence type="ECO:0000256" key="4">
    <source>
        <dbReference type="SAM" id="MobiDB-lite"/>
    </source>
</evidence>
<feature type="domain" description="PDZ" evidence="5">
    <location>
        <begin position="262"/>
        <end position="336"/>
    </location>
</feature>
<dbReference type="GO" id="GO:0002142">
    <property type="term" value="C:stereocilia ankle link complex"/>
    <property type="evidence" value="ECO:0007669"/>
    <property type="project" value="TreeGrafter"/>
</dbReference>
<evidence type="ECO:0000313" key="6">
    <source>
        <dbReference type="EnsemblMetazoa" id="tetur13g00220.1"/>
    </source>
</evidence>
<dbReference type="InterPro" id="IPR001478">
    <property type="entry name" value="PDZ"/>
</dbReference>
<feature type="compositionally biased region" description="Polar residues" evidence="4">
    <location>
        <begin position="483"/>
        <end position="495"/>
    </location>
</feature>
<keyword evidence="2" id="KW-0677">Repeat</keyword>
<feature type="region of interest" description="Disordered" evidence="4">
    <location>
        <begin position="353"/>
        <end position="393"/>
    </location>
</feature>
<dbReference type="Proteomes" id="UP000015104">
    <property type="component" value="Unassembled WGS sequence"/>
</dbReference>
<accession>T1KJJ9</accession>
<dbReference type="PANTHER" id="PTHR23116">
    <property type="entry name" value="PDZ DOMAIN CONTAINING WHIRLIN AND HARMONIN-RELATED"/>
    <property type="match status" value="1"/>
</dbReference>
<comment type="subcellular location">
    <subcellularLocation>
        <location evidence="1">Cell projection</location>
    </subcellularLocation>
</comment>
<gene>
    <name evidence="6" type="primary">107364884</name>
</gene>
<proteinExistence type="predicted"/>
<evidence type="ECO:0000256" key="3">
    <source>
        <dbReference type="ARBA" id="ARBA00023273"/>
    </source>
</evidence>
<dbReference type="EnsemblMetazoa" id="tetur13g00220.1">
    <property type="protein sequence ID" value="tetur13g00220.1"/>
    <property type="gene ID" value="tetur13g00220"/>
</dbReference>
<dbReference type="Pfam" id="PF00595">
    <property type="entry name" value="PDZ"/>
    <property type="match status" value="2"/>
</dbReference>
<dbReference type="EMBL" id="CAEY01000163">
    <property type="status" value="NOT_ANNOTATED_CDS"/>
    <property type="molecule type" value="Genomic_DNA"/>
</dbReference>
<keyword evidence="7" id="KW-1185">Reference proteome</keyword>
<name>T1KJJ9_TETUR</name>
<dbReference type="KEGG" id="tut:107364884"/>
<feature type="compositionally biased region" description="Polar residues" evidence="4">
    <location>
        <begin position="122"/>
        <end position="138"/>
    </location>
</feature>
<feature type="region of interest" description="Disordered" evidence="4">
    <location>
        <begin position="122"/>
        <end position="244"/>
    </location>
</feature>
<feature type="region of interest" description="Disordered" evidence="4">
    <location>
        <begin position="474"/>
        <end position="502"/>
    </location>
</feature>
<dbReference type="Gene3D" id="2.30.42.10">
    <property type="match status" value="2"/>
</dbReference>
<feature type="compositionally biased region" description="Low complexity" evidence="4">
    <location>
        <begin position="211"/>
        <end position="242"/>
    </location>
</feature>
<dbReference type="GO" id="GO:0032426">
    <property type="term" value="C:stereocilium tip"/>
    <property type="evidence" value="ECO:0007669"/>
    <property type="project" value="TreeGrafter"/>
</dbReference>
<evidence type="ECO:0000256" key="1">
    <source>
        <dbReference type="ARBA" id="ARBA00004316"/>
    </source>
</evidence>
<feature type="compositionally biased region" description="Basic and acidic residues" evidence="4">
    <location>
        <begin position="542"/>
        <end position="555"/>
    </location>
</feature>
<feature type="compositionally biased region" description="Basic residues" evidence="4">
    <location>
        <begin position="371"/>
        <end position="383"/>
    </location>
</feature>
<evidence type="ECO:0000256" key="2">
    <source>
        <dbReference type="ARBA" id="ARBA00022737"/>
    </source>
</evidence>
<feature type="region of interest" description="Disordered" evidence="4">
    <location>
        <begin position="542"/>
        <end position="578"/>
    </location>
</feature>
<dbReference type="GO" id="GO:0005929">
    <property type="term" value="C:cilium"/>
    <property type="evidence" value="ECO:0007669"/>
    <property type="project" value="TreeGrafter"/>
</dbReference>
<keyword evidence="3" id="KW-0966">Cell projection</keyword>
<dbReference type="InterPro" id="IPR036034">
    <property type="entry name" value="PDZ_sf"/>
</dbReference>
<dbReference type="PANTHER" id="PTHR23116:SF36">
    <property type="entry name" value="HARMONIN"/>
    <property type="match status" value="1"/>
</dbReference>
<sequence>MQPYTQSSPSYPKTMDSATRIVRLCRIGKSSLGFSIRGGWEHGTGVYISEVHPGSEAFREGLKPGDQILRVNGFIIEQAIHEEVIALIKSSSRITLKVKSVGMIPIKSNRSETLSWKLIDSSKMSPSKTPATTTTIHVNGNNLKTINNNMNNNNKSSSNSSVVSSLNSDSNSNSSDGSNTNGHHHHHQHLHRTHHHSHHPGPPPPPPPCPVHSVWSTFSSKSSSSNRSSLSSSQSSEDQSSCPDKDLFTSYGMTHGDYMEARVFIRIAPGQGLGCSVVKGPSNYPGIFVQTIKEGGIAQESGLEVGDQIIAMNGLSMEPGDIEFNEAIARIKSTSQMTLTVRKKSGLSLFQQHHNHHSNSEQPNGNYSHSNQHHARHSHHPYHHTNGNSKQRVKAIVHSPPISTTTNGSGISKAAAAAAVAAAAEEIYHSPLLNKTSSESSSSPFNGSSRFYPPSEHDYSMSEVESNGNYVMRIPIGHENSGKETINSVDRSSPGRSDVSAATAKIYDKVRREEERLAEERKKLESEQKRLQAELEKLEKERKQLENMKPQDDSKSISSSSTISGSGNPSISSSGSTSQLGFLDEIKKLAEKRLNENGLITDTLNKTRNLEKMMTKGPKTLISGQDDENRKRHELLMEEFRAAHSKMFGSGERKLRDIKNIASNCEEKMNNNNNINNCNTINQQQNGTQINSQTNGDPSQKQQSNGLPNGQPKGQLNGQEMLNQNNVVIINNNINNNKLIESPVVTIKSIPPPIQQTITNSNGETVTILRTTSPCKKLIPPPIPVKKSTSSPIVTITSYESCKK</sequence>
<dbReference type="GO" id="GO:0005886">
    <property type="term" value="C:plasma membrane"/>
    <property type="evidence" value="ECO:0007669"/>
    <property type="project" value="TreeGrafter"/>
</dbReference>
<dbReference type="InterPro" id="IPR051844">
    <property type="entry name" value="USH2_Complex_Protein"/>
</dbReference>
<dbReference type="PROSITE" id="PS50106">
    <property type="entry name" value="PDZ"/>
    <property type="match status" value="2"/>
</dbReference>
<feature type="compositionally biased region" description="Polar residues" evidence="4">
    <location>
        <begin position="696"/>
        <end position="718"/>
    </location>
</feature>
<reference evidence="6" key="2">
    <citation type="submission" date="2015-06" db="UniProtKB">
        <authorList>
            <consortium name="EnsemblMetazoa"/>
        </authorList>
    </citation>
    <scope>IDENTIFICATION</scope>
</reference>